<reference evidence="1 2" key="1">
    <citation type="submission" date="2013-10" db="EMBL/GenBank/DDBJ databases">
        <authorList>
            <consortium name="International Citrus Genome Consortium"/>
            <person name="Jenkins J."/>
            <person name="Schmutz J."/>
            <person name="Prochnik S."/>
            <person name="Rokhsar D."/>
            <person name="Gmitter F."/>
            <person name="Ollitrault P."/>
            <person name="Machado M."/>
            <person name="Talon M."/>
            <person name="Wincker P."/>
            <person name="Jaillon O."/>
            <person name="Morgante M."/>
        </authorList>
    </citation>
    <scope>NUCLEOTIDE SEQUENCE</scope>
    <source>
        <strain evidence="2">cv. Clemenules</strain>
    </source>
</reference>
<dbReference type="Gramene" id="ESR49553">
    <property type="protein sequence ID" value="ESR49553"/>
    <property type="gene ID" value="CICLE_v10033701mg"/>
</dbReference>
<protein>
    <submittedName>
        <fullName evidence="1">Uncharacterized protein</fullName>
    </submittedName>
</protein>
<sequence length="81" mass="9326">MKKWVTVQIYLQVIAVASIRKRKKYVLNGELTLSNVKSFALDFLGDKFRNQQSKTALSQIQLQQKSLTRLPVPDMMTKEAI</sequence>
<gene>
    <name evidence="1" type="ORF">CICLE_v10033701mg</name>
</gene>
<evidence type="ECO:0000313" key="1">
    <source>
        <dbReference type="EMBL" id="ESR49553.1"/>
    </source>
</evidence>
<dbReference type="KEGG" id="cic:CICLE_v10033701mg"/>
<dbReference type="Proteomes" id="UP000030687">
    <property type="component" value="Unassembled WGS sequence"/>
</dbReference>
<dbReference type="InParanoid" id="V4SP10"/>
<dbReference type="AlphaFoldDB" id="V4SP10"/>
<proteinExistence type="predicted"/>
<keyword evidence="2" id="KW-1185">Reference proteome</keyword>
<accession>V4SP10</accession>
<evidence type="ECO:0000313" key="2">
    <source>
        <dbReference type="Proteomes" id="UP000030687"/>
    </source>
</evidence>
<dbReference type="EMBL" id="KI536726">
    <property type="protein sequence ID" value="ESR49553.1"/>
    <property type="molecule type" value="Genomic_DNA"/>
</dbReference>
<name>V4SP10_CITCL</name>
<organism evidence="1 2">
    <name type="scientific">Citrus clementina</name>
    <name type="common">Clementine</name>
    <name type="synonym">Citrus deliciosa x Citrus sinensis</name>
    <dbReference type="NCBI Taxonomy" id="85681"/>
    <lineage>
        <taxon>Eukaryota</taxon>
        <taxon>Viridiplantae</taxon>
        <taxon>Streptophyta</taxon>
        <taxon>Embryophyta</taxon>
        <taxon>Tracheophyta</taxon>
        <taxon>Spermatophyta</taxon>
        <taxon>Magnoliopsida</taxon>
        <taxon>eudicotyledons</taxon>
        <taxon>Gunneridae</taxon>
        <taxon>Pentapetalae</taxon>
        <taxon>rosids</taxon>
        <taxon>malvids</taxon>
        <taxon>Sapindales</taxon>
        <taxon>Rutaceae</taxon>
        <taxon>Aurantioideae</taxon>
        <taxon>Citrus</taxon>
    </lineage>
</organism>